<evidence type="ECO:0000313" key="2">
    <source>
        <dbReference type="EMBL" id="MCY6957749.1"/>
    </source>
</evidence>
<reference evidence="2" key="1">
    <citation type="submission" date="2022-12" db="EMBL/GenBank/DDBJ databases">
        <title>Clostridium sp. nov., isolated from industrial wastewater.</title>
        <authorList>
            <person name="Jiayan W."/>
        </authorList>
    </citation>
    <scope>NUCLEOTIDE SEQUENCE</scope>
    <source>
        <strain evidence="2">ZC22-4</strain>
    </source>
</reference>
<protein>
    <submittedName>
        <fullName evidence="2">Uncharacterized protein</fullName>
    </submittedName>
</protein>
<accession>A0ABT4D630</accession>
<dbReference type="EMBL" id="JAPQFJ010000003">
    <property type="protein sequence ID" value="MCY6957749.1"/>
    <property type="molecule type" value="Genomic_DNA"/>
</dbReference>
<evidence type="ECO:0000313" key="3">
    <source>
        <dbReference type="Proteomes" id="UP001144612"/>
    </source>
</evidence>
<keyword evidence="1" id="KW-0732">Signal</keyword>
<sequence length="164" mass="18173">MNKKTITAFILSALILGQGLVTNVQAQENSSNYIVKSSSIKDNGGFEYCEIDNFIESRMPDINEKFDVLPTGIGTYKYGYTAKANKVNINIAFNERALNFEVLLKNSSGRTIANKSFVDWEAPDGSKGVKKVHLRGNTKIGEYYTIEIINYDSVMIGGTINIRG</sequence>
<gene>
    <name evidence="2" type="ORF">OW729_03905</name>
</gene>
<keyword evidence="3" id="KW-1185">Reference proteome</keyword>
<organism evidence="2 3">
    <name type="scientific">Clostridium brassicae</name>
    <dbReference type="NCBI Taxonomy" id="2999072"/>
    <lineage>
        <taxon>Bacteria</taxon>
        <taxon>Bacillati</taxon>
        <taxon>Bacillota</taxon>
        <taxon>Clostridia</taxon>
        <taxon>Eubacteriales</taxon>
        <taxon>Clostridiaceae</taxon>
        <taxon>Clostridium</taxon>
    </lineage>
</organism>
<comment type="caution">
    <text evidence="2">The sequence shown here is derived from an EMBL/GenBank/DDBJ whole genome shotgun (WGS) entry which is preliminary data.</text>
</comment>
<evidence type="ECO:0000256" key="1">
    <source>
        <dbReference type="SAM" id="SignalP"/>
    </source>
</evidence>
<dbReference type="Proteomes" id="UP001144612">
    <property type="component" value="Unassembled WGS sequence"/>
</dbReference>
<proteinExistence type="predicted"/>
<name>A0ABT4D630_9CLOT</name>
<dbReference type="RefSeq" id="WP_268060146.1">
    <property type="nucleotide sequence ID" value="NZ_JAPQFJ010000003.1"/>
</dbReference>
<feature type="chain" id="PRO_5045171141" evidence="1">
    <location>
        <begin position="27"/>
        <end position="164"/>
    </location>
</feature>
<feature type="signal peptide" evidence="1">
    <location>
        <begin position="1"/>
        <end position="26"/>
    </location>
</feature>